<feature type="transmembrane region" description="Helical" evidence="2">
    <location>
        <begin position="257"/>
        <end position="275"/>
    </location>
</feature>
<proteinExistence type="predicted"/>
<dbReference type="SUPFAM" id="SSF54277">
    <property type="entry name" value="CAD &amp; PB1 domains"/>
    <property type="match status" value="1"/>
</dbReference>
<evidence type="ECO:0000259" key="3">
    <source>
        <dbReference type="Pfam" id="PF07727"/>
    </source>
</evidence>
<feature type="region of interest" description="Disordered" evidence="1">
    <location>
        <begin position="356"/>
        <end position="376"/>
    </location>
</feature>
<protein>
    <submittedName>
        <fullName evidence="4">PB1 domain-containing protein</fullName>
    </submittedName>
</protein>
<keyword evidence="2" id="KW-0812">Transmembrane</keyword>
<gene>
    <name evidence="4" type="ORF">Tci_046978</name>
</gene>
<sequence>MNRKSKRVQPTHSIIHESPLPPVIPSIERVIKTSFLNGVPNLIQYYECSPAVDSEYNGFNVTLQDQLVVYNGYRVELERYHKKCYDMGCRIVGQDTKVQNWLVGRTVQTRVAEQGTTRIRVGMSDRILGLLVMPVFLNLGTHKQTVGVIEVVTLEPKPSYDEDFFQIHNLLKNEGLESEGMAKMIKIEFKDIMIKFPLSFTAKFRDLKNEVRKRVEILKTRTFSIMYKDTNGNYHPILIDHDLQWKSYRSKRATQGVLGYLLIGFGFTYYCWKFSSIVGFSSYRVMDWKYEVYSHKSVNTLTQIVIKEIQVADEFQYHENKGKRKHHDNTRVDPNKKAKPTCWKYGKTGHIKRDCKGDNVGNKANGSGTKGSMNGSSNSLKGHNMFNKSLHFYYVTYVSEAYFVQDDDVARWVDSRATVHVSKDRSWFKTYESLNDESILHMRNESTTLVHGRGCVDLRLNIVNDNIASALTRISTIRMLIVMTSIHNLIIHQMDVKTAFLNGELDEKVDLTKDFLSSSFSMKDTGKADVILVSTPMDTSEKLMPKMVGMYLNLSILRYTSNPGTQHWQAIQRTYKPISIRCDSVATLAKAYSQMYNGKSRHLGVRHIMIRESITNGVVSIEFVRSQQNLADHLTKGVIYQRKYPQRLTHQWVSSISNLQRRAKVTTIEESKDLTSLSIDELIGNLKVHEMIIKKDYEIVKAKGERKSLALKVKKEYSDDECSTFESKDEVYAMAVRDFKKFFKRRENALDATIQSSYWRMSKTPERQELKSFFESSWSDSGEEDDEKVKDETCLVAQASSKISPSSQKDSPSFPPRVHLQSPSPPSYNPLTLCF</sequence>
<dbReference type="GO" id="GO:0003676">
    <property type="term" value="F:nucleic acid binding"/>
    <property type="evidence" value="ECO:0007669"/>
    <property type="project" value="InterPro"/>
</dbReference>
<feature type="domain" description="Reverse transcriptase Ty1/copia-type" evidence="3">
    <location>
        <begin position="461"/>
        <end position="509"/>
    </location>
</feature>
<dbReference type="InterPro" id="IPR013103">
    <property type="entry name" value="RVT_2"/>
</dbReference>
<evidence type="ECO:0000256" key="2">
    <source>
        <dbReference type="SAM" id="Phobius"/>
    </source>
</evidence>
<organism evidence="4">
    <name type="scientific">Tanacetum cinerariifolium</name>
    <name type="common">Dalmatian daisy</name>
    <name type="synonym">Chrysanthemum cinerariifolium</name>
    <dbReference type="NCBI Taxonomy" id="118510"/>
    <lineage>
        <taxon>Eukaryota</taxon>
        <taxon>Viridiplantae</taxon>
        <taxon>Streptophyta</taxon>
        <taxon>Embryophyta</taxon>
        <taxon>Tracheophyta</taxon>
        <taxon>Spermatophyta</taxon>
        <taxon>Magnoliopsida</taxon>
        <taxon>eudicotyledons</taxon>
        <taxon>Gunneridae</taxon>
        <taxon>Pentapetalae</taxon>
        <taxon>asterids</taxon>
        <taxon>campanulids</taxon>
        <taxon>Asterales</taxon>
        <taxon>Asteraceae</taxon>
        <taxon>Asteroideae</taxon>
        <taxon>Anthemideae</taxon>
        <taxon>Anthemidinae</taxon>
        <taxon>Tanacetum</taxon>
    </lineage>
</organism>
<keyword evidence="2" id="KW-0472">Membrane</keyword>
<feature type="compositionally biased region" description="Polar residues" evidence="1">
    <location>
        <begin position="362"/>
        <end position="376"/>
    </location>
</feature>
<reference evidence="4" key="1">
    <citation type="journal article" date="2019" name="Sci. Rep.">
        <title>Draft genome of Tanacetum cinerariifolium, the natural source of mosquito coil.</title>
        <authorList>
            <person name="Yamashiro T."/>
            <person name="Shiraishi A."/>
            <person name="Satake H."/>
            <person name="Nakayama K."/>
        </authorList>
    </citation>
    <scope>NUCLEOTIDE SEQUENCE</scope>
</reference>
<name>A0A6L2MMP9_TANCI</name>
<dbReference type="Pfam" id="PF07727">
    <property type="entry name" value="RVT_2"/>
    <property type="match status" value="1"/>
</dbReference>
<keyword evidence="2" id="KW-1133">Transmembrane helix</keyword>
<dbReference type="EMBL" id="BKCJ010006993">
    <property type="protein sequence ID" value="GEU75000.1"/>
    <property type="molecule type" value="Genomic_DNA"/>
</dbReference>
<feature type="region of interest" description="Disordered" evidence="1">
    <location>
        <begin position="798"/>
        <end position="835"/>
    </location>
</feature>
<dbReference type="InterPro" id="IPR036875">
    <property type="entry name" value="Znf_CCHC_sf"/>
</dbReference>
<dbReference type="SUPFAM" id="SSF57756">
    <property type="entry name" value="Retrovirus zinc finger-like domains"/>
    <property type="match status" value="1"/>
</dbReference>
<dbReference type="PANTHER" id="PTHR47592:SF31">
    <property type="entry name" value="ZINC FINGER, CCHC-TYPE-RELATED"/>
    <property type="match status" value="1"/>
</dbReference>
<feature type="compositionally biased region" description="Low complexity" evidence="1">
    <location>
        <begin position="800"/>
        <end position="812"/>
    </location>
</feature>
<dbReference type="PANTHER" id="PTHR47592">
    <property type="entry name" value="PBF68 PROTEIN"/>
    <property type="match status" value="1"/>
</dbReference>
<comment type="caution">
    <text evidence="4">The sequence shown here is derived from an EMBL/GenBank/DDBJ whole genome shotgun (WGS) entry which is preliminary data.</text>
</comment>
<dbReference type="AlphaFoldDB" id="A0A6L2MMP9"/>
<evidence type="ECO:0000313" key="4">
    <source>
        <dbReference type="EMBL" id="GEU75000.1"/>
    </source>
</evidence>
<dbReference type="GO" id="GO:0008270">
    <property type="term" value="F:zinc ion binding"/>
    <property type="evidence" value="ECO:0007669"/>
    <property type="project" value="InterPro"/>
</dbReference>
<evidence type="ECO:0000256" key="1">
    <source>
        <dbReference type="SAM" id="MobiDB-lite"/>
    </source>
</evidence>
<accession>A0A6L2MMP9</accession>